<dbReference type="PANTHER" id="PTHR33202:SF8">
    <property type="entry name" value="PEROXIDE-RESPONSIVE REPRESSOR PERR"/>
    <property type="match status" value="1"/>
</dbReference>
<keyword evidence="7" id="KW-0479">Metal-binding</keyword>
<keyword evidence="2" id="KW-0678">Repressor</keyword>
<dbReference type="PANTHER" id="PTHR33202">
    <property type="entry name" value="ZINC UPTAKE REGULATION PROTEIN"/>
    <property type="match status" value="1"/>
</dbReference>
<keyword evidence="4" id="KW-0805">Transcription regulation</keyword>
<dbReference type="GO" id="GO:0045892">
    <property type="term" value="P:negative regulation of DNA-templated transcription"/>
    <property type="evidence" value="ECO:0007669"/>
    <property type="project" value="TreeGrafter"/>
</dbReference>
<keyword evidence="5" id="KW-0238">DNA-binding</keyword>
<evidence type="ECO:0000313" key="9">
    <source>
        <dbReference type="Proteomes" id="UP000309544"/>
    </source>
</evidence>
<dbReference type="Pfam" id="PF01475">
    <property type="entry name" value="FUR"/>
    <property type="match status" value="1"/>
</dbReference>
<dbReference type="EMBL" id="VDCI01000002">
    <property type="protein sequence ID" value="TNJ37333.1"/>
    <property type="molecule type" value="Genomic_DNA"/>
</dbReference>
<evidence type="ECO:0000256" key="3">
    <source>
        <dbReference type="ARBA" id="ARBA00022833"/>
    </source>
</evidence>
<evidence type="ECO:0000313" key="8">
    <source>
        <dbReference type="EMBL" id="TNJ37333.1"/>
    </source>
</evidence>
<dbReference type="RefSeq" id="WP_083188118.1">
    <property type="nucleotide sequence ID" value="NZ_VDCI01000002.1"/>
</dbReference>
<evidence type="ECO:0000256" key="1">
    <source>
        <dbReference type="ARBA" id="ARBA00007957"/>
    </source>
</evidence>
<feature type="binding site" evidence="7">
    <location>
        <position position="103"/>
    </location>
    <ligand>
        <name>Zn(2+)</name>
        <dbReference type="ChEBI" id="CHEBI:29105"/>
    </ligand>
</feature>
<dbReference type="InterPro" id="IPR043135">
    <property type="entry name" value="Fur_C"/>
</dbReference>
<evidence type="ECO:0000256" key="4">
    <source>
        <dbReference type="ARBA" id="ARBA00023015"/>
    </source>
</evidence>
<keyword evidence="6" id="KW-0804">Transcription</keyword>
<accession>A0A5C4S1D8</accession>
<sequence>MAEHTESLIMEEFMKSCRAHGLKVTPQRLAIYRMLIGSKEHPSADAVYRRIHQQYPSISFDTVNRTLLTFVDMGLIDTVESHQGVRRYDTDTSTHHHLHCVKCGKIVDFYNPGLDEIEIPEEVVQGFTIIAKRVVISGICPACAVSMQSKKE</sequence>
<name>A0A5C4S1D8_PROVB</name>
<dbReference type="InterPro" id="IPR036388">
    <property type="entry name" value="WH-like_DNA-bd_sf"/>
</dbReference>
<evidence type="ECO:0000256" key="5">
    <source>
        <dbReference type="ARBA" id="ARBA00023125"/>
    </source>
</evidence>
<dbReference type="GO" id="GO:1900376">
    <property type="term" value="P:regulation of secondary metabolite biosynthetic process"/>
    <property type="evidence" value="ECO:0007669"/>
    <property type="project" value="TreeGrafter"/>
</dbReference>
<organism evidence="8 9">
    <name type="scientific">Prosthecochloris vibrioformis</name>
    <name type="common">Chlorobium vibrioforme</name>
    <dbReference type="NCBI Taxonomy" id="1098"/>
    <lineage>
        <taxon>Bacteria</taxon>
        <taxon>Pseudomonadati</taxon>
        <taxon>Chlorobiota</taxon>
        <taxon>Chlorobiia</taxon>
        <taxon>Chlorobiales</taxon>
        <taxon>Chlorobiaceae</taxon>
        <taxon>Prosthecochloris</taxon>
    </lineage>
</organism>
<dbReference type="Gene3D" id="3.30.1490.190">
    <property type="match status" value="1"/>
</dbReference>
<dbReference type="Proteomes" id="UP000309544">
    <property type="component" value="Unassembled WGS sequence"/>
</dbReference>
<keyword evidence="3 7" id="KW-0862">Zinc</keyword>
<comment type="cofactor">
    <cofactor evidence="7">
        <name>Zn(2+)</name>
        <dbReference type="ChEBI" id="CHEBI:29105"/>
    </cofactor>
    <text evidence="7">Binds 1 zinc ion per subunit.</text>
</comment>
<dbReference type="SUPFAM" id="SSF46785">
    <property type="entry name" value="Winged helix' DNA-binding domain"/>
    <property type="match status" value="1"/>
</dbReference>
<dbReference type="GO" id="GO:0008270">
    <property type="term" value="F:zinc ion binding"/>
    <property type="evidence" value="ECO:0007669"/>
    <property type="project" value="TreeGrafter"/>
</dbReference>
<dbReference type="CDD" id="cd07153">
    <property type="entry name" value="Fur_like"/>
    <property type="match status" value="1"/>
</dbReference>
<gene>
    <name evidence="8" type="ORF">FGF68_03690</name>
</gene>
<proteinExistence type="inferred from homology"/>
<dbReference type="AlphaFoldDB" id="A0A5C4S1D8"/>
<dbReference type="GO" id="GO:0000976">
    <property type="term" value="F:transcription cis-regulatory region binding"/>
    <property type="evidence" value="ECO:0007669"/>
    <property type="project" value="TreeGrafter"/>
</dbReference>
<dbReference type="InterPro" id="IPR002481">
    <property type="entry name" value="FUR"/>
</dbReference>
<dbReference type="GO" id="GO:0003700">
    <property type="term" value="F:DNA-binding transcription factor activity"/>
    <property type="evidence" value="ECO:0007669"/>
    <property type="project" value="InterPro"/>
</dbReference>
<evidence type="ECO:0000256" key="6">
    <source>
        <dbReference type="ARBA" id="ARBA00023163"/>
    </source>
</evidence>
<evidence type="ECO:0000256" key="2">
    <source>
        <dbReference type="ARBA" id="ARBA00022491"/>
    </source>
</evidence>
<comment type="caution">
    <text evidence="8">The sequence shown here is derived from an EMBL/GenBank/DDBJ whole genome shotgun (WGS) entry which is preliminary data.</text>
</comment>
<keyword evidence="9" id="KW-1185">Reference proteome</keyword>
<feature type="binding site" evidence="7">
    <location>
        <position position="100"/>
    </location>
    <ligand>
        <name>Zn(2+)</name>
        <dbReference type="ChEBI" id="CHEBI:29105"/>
    </ligand>
</feature>
<feature type="binding site" evidence="7">
    <location>
        <position position="140"/>
    </location>
    <ligand>
        <name>Zn(2+)</name>
        <dbReference type="ChEBI" id="CHEBI:29105"/>
    </ligand>
</feature>
<reference evidence="8 9" key="1">
    <citation type="submission" date="2019-05" db="EMBL/GenBank/DDBJ databases">
        <title>Draft Whole-Genome sequence of the green sulfur bacterium Prosthecochloris vibrioformis DSM 260.</title>
        <authorList>
            <person name="Meyer T.E."/>
            <person name="Kyndt J.A."/>
        </authorList>
    </citation>
    <scope>NUCLEOTIDE SEQUENCE [LARGE SCALE GENOMIC DNA]</scope>
    <source>
        <strain evidence="8 9">DSM 260</strain>
    </source>
</reference>
<evidence type="ECO:0000256" key="7">
    <source>
        <dbReference type="PIRSR" id="PIRSR602481-1"/>
    </source>
</evidence>
<dbReference type="InterPro" id="IPR036390">
    <property type="entry name" value="WH_DNA-bd_sf"/>
</dbReference>
<feature type="binding site" evidence="7">
    <location>
        <position position="143"/>
    </location>
    <ligand>
        <name>Zn(2+)</name>
        <dbReference type="ChEBI" id="CHEBI:29105"/>
    </ligand>
</feature>
<dbReference type="Gene3D" id="1.10.10.10">
    <property type="entry name" value="Winged helix-like DNA-binding domain superfamily/Winged helix DNA-binding domain"/>
    <property type="match status" value="1"/>
</dbReference>
<comment type="similarity">
    <text evidence="1">Belongs to the Fur family.</text>
</comment>
<protein>
    <submittedName>
        <fullName evidence="8">Transcriptional repressor</fullName>
    </submittedName>
</protein>